<evidence type="ECO:0000256" key="3">
    <source>
        <dbReference type="ARBA" id="ARBA00022692"/>
    </source>
</evidence>
<dbReference type="PANTHER" id="PTHR47089:SF1">
    <property type="entry name" value="GUANOSINE ABC TRANSPORTER PERMEASE PROTEIN NUPP"/>
    <property type="match status" value="1"/>
</dbReference>
<dbReference type="InterPro" id="IPR001851">
    <property type="entry name" value="ABC_transp_permease"/>
</dbReference>
<feature type="transmembrane region" description="Helical" evidence="6">
    <location>
        <begin position="210"/>
        <end position="228"/>
    </location>
</feature>
<evidence type="ECO:0000256" key="1">
    <source>
        <dbReference type="ARBA" id="ARBA00004651"/>
    </source>
</evidence>
<protein>
    <submittedName>
        <fullName evidence="7">ABC transporter permease</fullName>
    </submittedName>
</protein>
<dbReference type="PANTHER" id="PTHR47089">
    <property type="entry name" value="ABC TRANSPORTER, PERMEASE PROTEIN"/>
    <property type="match status" value="1"/>
</dbReference>
<keyword evidence="2" id="KW-1003">Cell membrane</keyword>
<dbReference type="EMBL" id="CP032624">
    <property type="protein sequence ID" value="AYG03246.1"/>
    <property type="molecule type" value="Genomic_DNA"/>
</dbReference>
<evidence type="ECO:0000256" key="5">
    <source>
        <dbReference type="ARBA" id="ARBA00023136"/>
    </source>
</evidence>
<evidence type="ECO:0000256" key="6">
    <source>
        <dbReference type="SAM" id="Phobius"/>
    </source>
</evidence>
<dbReference type="OrthoDB" id="45037at2"/>
<keyword evidence="8" id="KW-1185">Reference proteome</keyword>
<comment type="subcellular location">
    <subcellularLocation>
        <location evidence="1">Cell membrane</location>
        <topology evidence="1">Multi-pass membrane protein</topology>
    </subcellularLocation>
</comment>
<keyword evidence="3 6" id="KW-0812">Transmembrane</keyword>
<feature type="transmembrane region" description="Helical" evidence="6">
    <location>
        <begin position="71"/>
        <end position="93"/>
    </location>
</feature>
<proteinExistence type="predicted"/>
<dbReference type="GO" id="GO:0005886">
    <property type="term" value="C:plasma membrane"/>
    <property type="evidence" value="ECO:0007669"/>
    <property type="project" value="UniProtKB-SubCell"/>
</dbReference>
<keyword evidence="5 6" id="KW-0472">Membrane</keyword>
<feature type="transmembrane region" description="Helical" evidence="6">
    <location>
        <begin position="130"/>
        <end position="154"/>
    </location>
</feature>
<dbReference type="KEGG" id="gry:D7I44_06700"/>
<dbReference type="AlphaFoldDB" id="A0A387BQJ0"/>
<feature type="transmembrane region" description="Helical" evidence="6">
    <location>
        <begin position="337"/>
        <end position="353"/>
    </location>
</feature>
<accession>A0A387BQJ0</accession>
<keyword evidence="4 6" id="KW-1133">Transmembrane helix</keyword>
<sequence>MSEQLPQVVTPVAAQPRLRMPAWLSWRRLAIVVGAYLACVVVFAAFAAWQGADPGTLLPAMLQSTVLNPTALTQTLLRAVPIGFAALAAVVPARAGLVNVGAEGQLIMGAVAATGVGLAVGTHVPGPLALIATVAAGGVAGAVWAGISAVFRIWFRAAESVTSLLLNFVASDVMLFLIYEPWKDPAGSGQPQSRPLPGDVRLGDLTSTGLNASVIVLALAAVGVWLLLRRTGWGFALRVIGGNPEAARRSALPSWSLLLSAMLVGGLLAGLGGALNLIGVEGQLRPGITTTFGYVGFLAAFLGRNDAIRATLAALLFAAIALSGNGLQLVAGLDGNIVNVLLGSIVLTMLLVGRTQGERL</sequence>
<dbReference type="Pfam" id="PF02653">
    <property type="entry name" value="BPD_transp_2"/>
    <property type="match status" value="1"/>
</dbReference>
<evidence type="ECO:0000313" key="7">
    <source>
        <dbReference type="EMBL" id="AYG03246.1"/>
    </source>
</evidence>
<dbReference type="RefSeq" id="WP_120788778.1">
    <property type="nucleotide sequence ID" value="NZ_CP032624.1"/>
</dbReference>
<evidence type="ECO:0000256" key="2">
    <source>
        <dbReference type="ARBA" id="ARBA00022475"/>
    </source>
</evidence>
<evidence type="ECO:0000256" key="4">
    <source>
        <dbReference type="ARBA" id="ARBA00022989"/>
    </source>
</evidence>
<dbReference type="Proteomes" id="UP000275069">
    <property type="component" value="Chromosome"/>
</dbReference>
<feature type="transmembrane region" description="Helical" evidence="6">
    <location>
        <begin position="284"/>
        <end position="303"/>
    </location>
</feature>
<feature type="transmembrane region" description="Helical" evidence="6">
    <location>
        <begin position="29"/>
        <end position="51"/>
    </location>
</feature>
<evidence type="ECO:0000313" key="8">
    <source>
        <dbReference type="Proteomes" id="UP000275069"/>
    </source>
</evidence>
<reference evidence="7 8" key="1">
    <citation type="submission" date="2018-09" db="EMBL/GenBank/DDBJ databases">
        <title>Genome sequencing of strain 2DFW10M-5.</title>
        <authorList>
            <person name="Heo J."/>
            <person name="Kim S.-J."/>
            <person name="Kwon S.-W."/>
        </authorList>
    </citation>
    <scope>NUCLEOTIDE SEQUENCE [LARGE SCALE GENOMIC DNA]</scope>
    <source>
        <strain evidence="7 8">2DFW10M-5</strain>
    </source>
</reference>
<feature type="transmembrane region" description="Helical" evidence="6">
    <location>
        <begin position="161"/>
        <end position="179"/>
    </location>
</feature>
<feature type="transmembrane region" description="Helical" evidence="6">
    <location>
        <begin position="105"/>
        <end position="124"/>
    </location>
</feature>
<name>A0A387BQJ0_9MICO</name>
<organism evidence="7 8">
    <name type="scientific">Gryllotalpicola protaetiae</name>
    <dbReference type="NCBI Taxonomy" id="2419771"/>
    <lineage>
        <taxon>Bacteria</taxon>
        <taxon>Bacillati</taxon>
        <taxon>Actinomycetota</taxon>
        <taxon>Actinomycetes</taxon>
        <taxon>Micrococcales</taxon>
        <taxon>Microbacteriaceae</taxon>
        <taxon>Gryllotalpicola</taxon>
    </lineage>
</organism>
<dbReference type="CDD" id="cd06580">
    <property type="entry name" value="TM_PBP1_transp_TpRbsC_like"/>
    <property type="match status" value="1"/>
</dbReference>
<feature type="transmembrane region" description="Helical" evidence="6">
    <location>
        <begin position="310"/>
        <end position="331"/>
    </location>
</feature>
<dbReference type="GO" id="GO:0022857">
    <property type="term" value="F:transmembrane transporter activity"/>
    <property type="evidence" value="ECO:0007669"/>
    <property type="project" value="InterPro"/>
</dbReference>
<feature type="transmembrane region" description="Helical" evidence="6">
    <location>
        <begin position="257"/>
        <end position="278"/>
    </location>
</feature>
<gene>
    <name evidence="7" type="ORF">D7I44_06700</name>
</gene>